<dbReference type="InterPro" id="IPR050455">
    <property type="entry name" value="Tpx_Peroxidase_subfamily"/>
</dbReference>
<dbReference type="EMBL" id="LJQA01000874">
    <property type="protein sequence ID" value="KPW80799.1"/>
    <property type="molecule type" value="Genomic_DNA"/>
</dbReference>
<dbReference type="SUPFAM" id="SSF52833">
    <property type="entry name" value="Thioredoxin-like"/>
    <property type="match status" value="1"/>
</dbReference>
<keyword evidence="5" id="KW-0560">Oxidoreductase</keyword>
<sequence length="178" mass="18819">MHLKKGMCFMAQVTLKGGPVQVNGKLPEVGSKAPAFTLVGEGLADKTLADFAGKRKVLNIFPSVDTPTCATSVRKFNAQANELGNAVVLCISADLPFAQARFCGSEGLENVKNLSSFRAADFSEHYGVAIADGPLKGLTARAVVVLDENDKVLHSELVTEIANEPDYDAALAVLKEAL</sequence>
<dbReference type="Gene3D" id="3.40.30.10">
    <property type="entry name" value="Glutaredoxin"/>
    <property type="match status" value="1"/>
</dbReference>
<comment type="catalytic activity">
    <reaction evidence="8">
        <text>a hydroperoxide + [thioredoxin]-dithiol = an alcohol + [thioredoxin]-disulfide + H2O</text>
        <dbReference type="Rhea" id="RHEA:62620"/>
        <dbReference type="Rhea" id="RHEA-COMP:10698"/>
        <dbReference type="Rhea" id="RHEA-COMP:10700"/>
        <dbReference type="ChEBI" id="CHEBI:15377"/>
        <dbReference type="ChEBI" id="CHEBI:29950"/>
        <dbReference type="ChEBI" id="CHEBI:30879"/>
        <dbReference type="ChEBI" id="CHEBI:35924"/>
        <dbReference type="ChEBI" id="CHEBI:50058"/>
        <dbReference type="EC" id="1.11.1.24"/>
    </reaction>
</comment>
<evidence type="ECO:0000256" key="6">
    <source>
        <dbReference type="ARBA" id="ARBA00023157"/>
    </source>
</evidence>
<dbReference type="PANTHER" id="PTHR43110:SF1">
    <property type="entry name" value="THIOL PEROXIDASE"/>
    <property type="match status" value="1"/>
</dbReference>
<keyword evidence="4" id="KW-0049">Antioxidant</keyword>
<evidence type="ECO:0000256" key="4">
    <source>
        <dbReference type="ARBA" id="ARBA00022862"/>
    </source>
</evidence>
<dbReference type="Proteomes" id="UP000050356">
    <property type="component" value="Unassembled WGS sequence"/>
</dbReference>
<dbReference type="AlphaFoldDB" id="A0A0P9LRE6"/>
<evidence type="ECO:0000256" key="7">
    <source>
        <dbReference type="ARBA" id="ARBA00023284"/>
    </source>
</evidence>
<dbReference type="InterPro" id="IPR013740">
    <property type="entry name" value="Redoxin"/>
</dbReference>
<dbReference type="InterPro" id="IPR036249">
    <property type="entry name" value="Thioredoxin-like_sf"/>
</dbReference>
<evidence type="ECO:0000313" key="12">
    <source>
        <dbReference type="Proteomes" id="UP000050356"/>
    </source>
</evidence>
<gene>
    <name evidence="11" type="ORF">ALO50_04183</name>
</gene>
<evidence type="ECO:0000256" key="2">
    <source>
        <dbReference type="ARBA" id="ARBA00013017"/>
    </source>
</evidence>
<dbReference type="GO" id="GO:0008379">
    <property type="term" value="F:thioredoxin peroxidase activity"/>
    <property type="evidence" value="ECO:0007669"/>
    <property type="project" value="InterPro"/>
</dbReference>
<dbReference type="InterPro" id="IPR002065">
    <property type="entry name" value="TPX"/>
</dbReference>
<dbReference type="NCBIfam" id="NF001808">
    <property type="entry name" value="PRK00522.1"/>
    <property type="match status" value="1"/>
</dbReference>
<dbReference type="EC" id="1.11.1.24" evidence="2"/>
<dbReference type="FunFam" id="3.40.30.10:FF:000056">
    <property type="entry name" value="Thiol peroxidase"/>
    <property type="match status" value="1"/>
</dbReference>
<keyword evidence="7" id="KW-0676">Redox-active center</keyword>
<dbReference type="PROSITE" id="PS51352">
    <property type="entry name" value="THIOREDOXIN_2"/>
    <property type="match status" value="1"/>
</dbReference>
<protein>
    <recommendedName>
        <fullName evidence="9">Thiol peroxidase</fullName>
        <ecNumber evidence="2">1.11.1.24</ecNumber>
    </recommendedName>
</protein>
<evidence type="ECO:0000313" key="11">
    <source>
        <dbReference type="EMBL" id="KPW80799.1"/>
    </source>
</evidence>
<reference evidence="11 12" key="1">
    <citation type="submission" date="2015-09" db="EMBL/GenBank/DDBJ databases">
        <title>Genome announcement of multiple Pseudomonas syringae strains.</title>
        <authorList>
            <person name="Thakur S."/>
            <person name="Wang P.W."/>
            <person name="Gong Y."/>
            <person name="Weir B.S."/>
            <person name="Guttman D.S."/>
        </authorList>
    </citation>
    <scope>NUCLEOTIDE SEQUENCE [LARGE SCALE GENOMIC DNA]</scope>
    <source>
        <strain evidence="11 12">ICMP17524</strain>
    </source>
</reference>
<evidence type="ECO:0000256" key="9">
    <source>
        <dbReference type="ARBA" id="ARBA00072237"/>
    </source>
</evidence>
<organism evidence="11 12">
    <name type="scientific">Pseudomonas syringae pv. cerasicola</name>
    <dbReference type="NCBI Taxonomy" id="264451"/>
    <lineage>
        <taxon>Bacteria</taxon>
        <taxon>Pseudomonadati</taxon>
        <taxon>Pseudomonadota</taxon>
        <taxon>Gammaproteobacteria</taxon>
        <taxon>Pseudomonadales</taxon>
        <taxon>Pseudomonadaceae</taxon>
        <taxon>Pseudomonas</taxon>
        <taxon>Pseudomonas syringae</taxon>
    </lineage>
</organism>
<feature type="non-terminal residue" evidence="11">
    <location>
        <position position="178"/>
    </location>
</feature>
<evidence type="ECO:0000256" key="8">
    <source>
        <dbReference type="ARBA" id="ARBA00049091"/>
    </source>
</evidence>
<comment type="subunit">
    <text evidence="1">Homodimer.</text>
</comment>
<feature type="domain" description="Thioredoxin" evidence="10">
    <location>
        <begin position="27"/>
        <end position="178"/>
    </location>
</feature>
<evidence type="ECO:0000259" key="10">
    <source>
        <dbReference type="PROSITE" id="PS51352"/>
    </source>
</evidence>
<proteinExistence type="inferred from homology"/>
<evidence type="ECO:0000256" key="1">
    <source>
        <dbReference type="ARBA" id="ARBA00011738"/>
    </source>
</evidence>
<dbReference type="HAMAP" id="MF_00269">
    <property type="entry name" value="Tpx"/>
    <property type="match status" value="1"/>
</dbReference>
<dbReference type="Pfam" id="PF08534">
    <property type="entry name" value="Redoxin"/>
    <property type="match status" value="1"/>
</dbReference>
<dbReference type="PROSITE" id="PS01265">
    <property type="entry name" value="TPX"/>
    <property type="match status" value="1"/>
</dbReference>
<accession>A0A0P9LRE6</accession>
<keyword evidence="6" id="KW-1015">Disulfide bond</keyword>
<dbReference type="GO" id="GO:0034599">
    <property type="term" value="P:cellular response to oxidative stress"/>
    <property type="evidence" value="ECO:0007669"/>
    <property type="project" value="UniProtKB-ARBA"/>
</dbReference>
<dbReference type="CDD" id="cd03014">
    <property type="entry name" value="PRX_Atyp2cys"/>
    <property type="match status" value="1"/>
</dbReference>
<dbReference type="InterPro" id="IPR013766">
    <property type="entry name" value="Thioredoxin_domain"/>
</dbReference>
<name>A0A0P9LRE6_PSESX</name>
<evidence type="ECO:0000256" key="5">
    <source>
        <dbReference type="ARBA" id="ARBA00023002"/>
    </source>
</evidence>
<dbReference type="PANTHER" id="PTHR43110">
    <property type="entry name" value="THIOL PEROXIDASE"/>
    <property type="match status" value="1"/>
</dbReference>
<evidence type="ECO:0000256" key="3">
    <source>
        <dbReference type="ARBA" id="ARBA00022559"/>
    </source>
</evidence>
<dbReference type="InterPro" id="IPR018219">
    <property type="entry name" value="Tpx_CS"/>
</dbReference>
<comment type="caution">
    <text evidence="11">The sequence shown here is derived from an EMBL/GenBank/DDBJ whole genome shotgun (WGS) entry which is preliminary data.</text>
</comment>
<keyword evidence="3 11" id="KW-0575">Peroxidase</keyword>